<feature type="transmembrane region" description="Helical" evidence="6">
    <location>
        <begin position="155"/>
        <end position="176"/>
    </location>
</feature>
<feature type="transmembrane region" description="Helical" evidence="6">
    <location>
        <begin position="127"/>
        <end position="146"/>
    </location>
</feature>
<dbReference type="NCBIfam" id="NF007112">
    <property type="entry name" value="PRK09561.1"/>
    <property type="match status" value="1"/>
</dbReference>
<comment type="catalytic activity">
    <reaction evidence="6">
        <text>Na(+)(in) + 2 H(+)(out) = Na(+)(out) + 2 H(+)(in)</text>
        <dbReference type="Rhea" id="RHEA:29251"/>
        <dbReference type="ChEBI" id="CHEBI:15378"/>
        <dbReference type="ChEBI" id="CHEBI:29101"/>
    </reaction>
</comment>
<keyword evidence="8" id="KW-1185">Reference proteome</keyword>
<keyword evidence="6" id="KW-0813">Transport</keyword>
<evidence type="ECO:0000256" key="4">
    <source>
        <dbReference type="ARBA" id="ARBA00022989"/>
    </source>
</evidence>
<organism evidence="7 8">
    <name type="scientific">Sphingomonas jejuensis</name>
    <dbReference type="NCBI Taxonomy" id="904715"/>
    <lineage>
        <taxon>Bacteria</taxon>
        <taxon>Pseudomonadati</taxon>
        <taxon>Pseudomonadota</taxon>
        <taxon>Alphaproteobacteria</taxon>
        <taxon>Sphingomonadales</taxon>
        <taxon>Sphingomonadaceae</taxon>
        <taxon>Sphingomonas</taxon>
    </lineage>
</organism>
<evidence type="ECO:0000313" key="8">
    <source>
        <dbReference type="Proteomes" id="UP000734218"/>
    </source>
</evidence>
<dbReference type="PANTHER" id="PTHR30341:SF0">
    <property type="entry name" value="NA(+)_H(+) ANTIPORTER NHAA"/>
    <property type="match status" value="1"/>
</dbReference>
<evidence type="ECO:0000256" key="1">
    <source>
        <dbReference type="ARBA" id="ARBA00004429"/>
    </source>
</evidence>
<gene>
    <name evidence="6" type="primary">nhaA</name>
    <name evidence="7" type="ORF">GGR88_002616</name>
</gene>
<comment type="subcellular location">
    <subcellularLocation>
        <location evidence="1">Cell inner membrane</location>
        <topology evidence="1">Multi-pass membrane protein</topology>
    </subcellularLocation>
    <subcellularLocation>
        <location evidence="6">Cell membrane</location>
        <topology evidence="6">Multi-pass membrane protein</topology>
    </subcellularLocation>
</comment>
<keyword evidence="6" id="KW-0739">Sodium transport</keyword>
<dbReference type="NCBIfam" id="NF007111">
    <property type="entry name" value="PRK09560.1"/>
    <property type="match status" value="1"/>
</dbReference>
<keyword evidence="3 6" id="KW-0812">Transmembrane</keyword>
<keyword evidence="6" id="KW-0915">Sodium</keyword>
<dbReference type="Gene3D" id="1.20.1530.10">
    <property type="entry name" value="Na+/H+ antiporter like domain"/>
    <property type="match status" value="1"/>
</dbReference>
<name>A0ABX0XQX0_9SPHN</name>
<feature type="transmembrane region" description="Helical" evidence="6">
    <location>
        <begin position="21"/>
        <end position="47"/>
    </location>
</feature>
<reference evidence="7 8" key="1">
    <citation type="submission" date="2020-03" db="EMBL/GenBank/DDBJ databases">
        <title>Genomic Encyclopedia of Type Strains, Phase IV (KMG-IV): sequencing the most valuable type-strain genomes for metagenomic binning, comparative biology and taxonomic classification.</title>
        <authorList>
            <person name="Goeker M."/>
        </authorList>
    </citation>
    <scope>NUCLEOTIDE SEQUENCE [LARGE SCALE GENOMIC DNA]</scope>
    <source>
        <strain evidence="7 8">DSM 27651</strain>
    </source>
</reference>
<evidence type="ECO:0000256" key="3">
    <source>
        <dbReference type="ARBA" id="ARBA00022692"/>
    </source>
</evidence>
<sequence length="398" mass="41300">MADPATPTRMPRAMRAFLDSEAAGGIVLMAAAAVAMLLANLPTAHAYEAVLHSYLGPLTVHQSINDGLMALFFLLVGLEIKRALIDGHLASARARWLPAIAATGGMALPALVYLWVAGGDPQLHRGWAIPAATDIAFAVGVLALLGRRAPDSLKLLLVTIAIVDDMGAVIIIALFYSTGLDVAALALAAGILVLMVALNLHGHRRLPTYLVLAALLWLAVLLSGVHATVAGVLAALTIPLRPAPGQNPRAHPREGSPLARLEHALQPAVAFVIVPLFGLANAGVALTGPGPDVLVAPLPLAIGAGLFLGKQIGVFLSVRIAVAMRLGNKPAGATWFQIWGVSVLCGIGFTMSLFIGGLAFDDPLLADEVKIGVLAGSILSGLVGWLLLRVARGEERRT</sequence>
<dbReference type="NCBIfam" id="TIGR00773">
    <property type="entry name" value="NhaA"/>
    <property type="match status" value="1"/>
</dbReference>
<keyword evidence="5 6" id="KW-0472">Membrane</keyword>
<comment type="caution">
    <text evidence="7">The sequence shown here is derived from an EMBL/GenBank/DDBJ whole genome shotgun (WGS) entry which is preliminary data.</text>
</comment>
<keyword evidence="4 6" id="KW-1133">Transmembrane helix</keyword>
<keyword evidence="6" id="KW-0050">Antiport</keyword>
<evidence type="ECO:0000256" key="5">
    <source>
        <dbReference type="ARBA" id="ARBA00023136"/>
    </source>
</evidence>
<feature type="transmembrane region" description="Helical" evidence="6">
    <location>
        <begin position="300"/>
        <end position="322"/>
    </location>
</feature>
<feature type="transmembrane region" description="Helical" evidence="6">
    <location>
        <begin position="67"/>
        <end position="84"/>
    </location>
</feature>
<dbReference type="HAMAP" id="MF_01844">
    <property type="entry name" value="NhaA"/>
    <property type="match status" value="1"/>
</dbReference>
<keyword evidence="2 6" id="KW-1003">Cell membrane</keyword>
<comment type="function">
    <text evidence="6">Na(+)/H(+) antiporter that extrudes sodium in exchange for external protons.</text>
</comment>
<feature type="transmembrane region" description="Helical" evidence="6">
    <location>
        <begin position="96"/>
        <end position="115"/>
    </location>
</feature>
<evidence type="ECO:0000256" key="6">
    <source>
        <dbReference type="HAMAP-Rule" id="MF_01844"/>
    </source>
</evidence>
<dbReference type="EMBL" id="JAATJE010000002">
    <property type="protein sequence ID" value="NJC35102.1"/>
    <property type="molecule type" value="Genomic_DNA"/>
</dbReference>
<dbReference type="Proteomes" id="UP000734218">
    <property type="component" value="Unassembled WGS sequence"/>
</dbReference>
<dbReference type="InterPro" id="IPR004670">
    <property type="entry name" value="NhaA"/>
</dbReference>
<dbReference type="RefSeq" id="WP_209023394.1">
    <property type="nucleotide sequence ID" value="NZ_JAATJE010000002.1"/>
</dbReference>
<dbReference type="PANTHER" id="PTHR30341">
    <property type="entry name" value="SODIUM ION/PROTON ANTIPORTER NHAA-RELATED"/>
    <property type="match status" value="1"/>
</dbReference>
<evidence type="ECO:0000256" key="2">
    <source>
        <dbReference type="ARBA" id="ARBA00022475"/>
    </source>
</evidence>
<feature type="transmembrane region" description="Helical" evidence="6">
    <location>
        <begin position="371"/>
        <end position="388"/>
    </location>
</feature>
<proteinExistence type="inferred from homology"/>
<feature type="transmembrane region" description="Helical" evidence="6">
    <location>
        <begin position="209"/>
        <end position="238"/>
    </location>
</feature>
<keyword evidence="6" id="KW-0406">Ion transport</keyword>
<protein>
    <recommendedName>
        <fullName evidence="6">Na(+)/H(+) antiporter NhaA</fullName>
    </recommendedName>
    <alternativeName>
        <fullName evidence="6">Sodium/proton antiporter NhaA</fullName>
    </alternativeName>
</protein>
<dbReference type="Pfam" id="PF06965">
    <property type="entry name" value="Na_H_antiport_1"/>
    <property type="match status" value="1"/>
</dbReference>
<evidence type="ECO:0000313" key="7">
    <source>
        <dbReference type="EMBL" id="NJC35102.1"/>
    </source>
</evidence>
<comment type="similarity">
    <text evidence="6">Belongs to the NhaA Na(+)/H(+) (TC 2.A.33) antiporter family.</text>
</comment>
<dbReference type="InterPro" id="IPR023171">
    <property type="entry name" value="Na/H_antiporter_dom_sf"/>
</dbReference>
<accession>A0ABX0XQX0</accession>
<feature type="transmembrane region" description="Helical" evidence="6">
    <location>
        <begin position="334"/>
        <end position="359"/>
    </location>
</feature>
<feature type="transmembrane region" description="Helical" evidence="6">
    <location>
        <begin position="182"/>
        <end position="202"/>
    </location>
</feature>